<dbReference type="AlphaFoldDB" id="A0A6A5SJ39"/>
<protein>
    <recommendedName>
        <fullName evidence="4">Secreted protein</fullName>
    </recommendedName>
</protein>
<dbReference type="EMBL" id="ML976068">
    <property type="protein sequence ID" value="KAF1940143.1"/>
    <property type="molecule type" value="Genomic_DNA"/>
</dbReference>
<dbReference type="Proteomes" id="UP000800038">
    <property type="component" value="Unassembled WGS sequence"/>
</dbReference>
<evidence type="ECO:0000313" key="3">
    <source>
        <dbReference type="Proteomes" id="UP000800038"/>
    </source>
</evidence>
<feature type="chain" id="PRO_5025476805" description="Secreted protein" evidence="1">
    <location>
        <begin position="34"/>
        <end position="98"/>
    </location>
</feature>
<gene>
    <name evidence="2" type="ORF">EJ02DRAFT_456318</name>
</gene>
<keyword evidence="1" id="KW-0732">Signal</keyword>
<evidence type="ECO:0000313" key="2">
    <source>
        <dbReference type="EMBL" id="KAF1940143.1"/>
    </source>
</evidence>
<keyword evidence="3" id="KW-1185">Reference proteome</keyword>
<feature type="signal peptide" evidence="1">
    <location>
        <begin position="1"/>
        <end position="33"/>
    </location>
</feature>
<sequence>MRCQRLKHTVTQLSFLLASFLCLMLDGSDPTTAFANYIYIRIHLINMQRERKVLLDKYSLSSRHRMYTRDWRPFRWLLPLSASNELEEIVVTILIYLL</sequence>
<organism evidence="2 3">
    <name type="scientific">Clathrospora elynae</name>
    <dbReference type="NCBI Taxonomy" id="706981"/>
    <lineage>
        <taxon>Eukaryota</taxon>
        <taxon>Fungi</taxon>
        <taxon>Dikarya</taxon>
        <taxon>Ascomycota</taxon>
        <taxon>Pezizomycotina</taxon>
        <taxon>Dothideomycetes</taxon>
        <taxon>Pleosporomycetidae</taxon>
        <taxon>Pleosporales</taxon>
        <taxon>Diademaceae</taxon>
        <taxon>Clathrospora</taxon>
    </lineage>
</organism>
<name>A0A6A5SJ39_9PLEO</name>
<evidence type="ECO:0008006" key="4">
    <source>
        <dbReference type="Google" id="ProtNLM"/>
    </source>
</evidence>
<proteinExistence type="predicted"/>
<evidence type="ECO:0000256" key="1">
    <source>
        <dbReference type="SAM" id="SignalP"/>
    </source>
</evidence>
<accession>A0A6A5SJ39</accession>
<reference evidence="2" key="1">
    <citation type="journal article" date="2020" name="Stud. Mycol.">
        <title>101 Dothideomycetes genomes: a test case for predicting lifestyles and emergence of pathogens.</title>
        <authorList>
            <person name="Haridas S."/>
            <person name="Albert R."/>
            <person name="Binder M."/>
            <person name="Bloem J."/>
            <person name="Labutti K."/>
            <person name="Salamov A."/>
            <person name="Andreopoulos B."/>
            <person name="Baker S."/>
            <person name="Barry K."/>
            <person name="Bills G."/>
            <person name="Bluhm B."/>
            <person name="Cannon C."/>
            <person name="Castanera R."/>
            <person name="Culley D."/>
            <person name="Daum C."/>
            <person name="Ezra D."/>
            <person name="Gonzalez J."/>
            <person name="Henrissat B."/>
            <person name="Kuo A."/>
            <person name="Liang C."/>
            <person name="Lipzen A."/>
            <person name="Lutzoni F."/>
            <person name="Magnuson J."/>
            <person name="Mondo S."/>
            <person name="Nolan M."/>
            <person name="Ohm R."/>
            <person name="Pangilinan J."/>
            <person name="Park H.-J."/>
            <person name="Ramirez L."/>
            <person name="Alfaro M."/>
            <person name="Sun H."/>
            <person name="Tritt A."/>
            <person name="Yoshinaga Y."/>
            <person name="Zwiers L.-H."/>
            <person name="Turgeon B."/>
            <person name="Goodwin S."/>
            <person name="Spatafora J."/>
            <person name="Crous P."/>
            <person name="Grigoriev I."/>
        </authorList>
    </citation>
    <scope>NUCLEOTIDE SEQUENCE</scope>
    <source>
        <strain evidence="2">CBS 161.51</strain>
    </source>
</reference>